<reference evidence="2 3" key="1">
    <citation type="submission" date="2020-07" db="EMBL/GenBank/DDBJ databases">
        <title>Sequencing the genomes of 1000 actinobacteria strains.</title>
        <authorList>
            <person name="Klenk H.-P."/>
        </authorList>
    </citation>
    <scope>NUCLEOTIDE SEQUENCE [LARGE SCALE GENOMIC DNA]</scope>
    <source>
        <strain evidence="2 3">DSM 15165</strain>
    </source>
</reference>
<comment type="caution">
    <text evidence="2">The sequence shown here is derived from an EMBL/GenBank/DDBJ whole genome shotgun (WGS) entry which is preliminary data.</text>
</comment>
<dbReference type="EMBL" id="JACCFL010000001">
    <property type="protein sequence ID" value="NYJ25247.1"/>
    <property type="molecule type" value="Genomic_DNA"/>
</dbReference>
<evidence type="ECO:0000256" key="1">
    <source>
        <dbReference type="SAM" id="Phobius"/>
    </source>
</evidence>
<proteinExistence type="predicted"/>
<sequence>MSRQQQSGVGTDVAVDTVLRPHRDLFTRGLTAIFALTTPVFAVLYWLTIPDGDWGYVLLAHVLVVVATILGVHAFFSATITLRADGVRERGFFGEVRFVRPADVGSILLVRLYDGSTLDTLPQLFITGHDGRVLIRMRGQFWSSEDMERVADQLDVPVTRPEDFMTMTQLRRRSPELLYWFERMPRFR</sequence>
<keyword evidence="1" id="KW-1133">Transmembrane helix</keyword>
<accession>A0A853CX91</accession>
<name>A0A853CX91_9MICO</name>
<keyword evidence="1" id="KW-0472">Membrane</keyword>
<evidence type="ECO:0000313" key="3">
    <source>
        <dbReference type="Proteomes" id="UP000578352"/>
    </source>
</evidence>
<keyword evidence="1" id="KW-0812">Transmembrane</keyword>
<protein>
    <submittedName>
        <fullName evidence="2">Uncharacterized protein</fullName>
    </submittedName>
</protein>
<organism evidence="2 3">
    <name type="scientific">Leifsonia shinshuensis</name>
    <dbReference type="NCBI Taxonomy" id="150026"/>
    <lineage>
        <taxon>Bacteria</taxon>
        <taxon>Bacillati</taxon>
        <taxon>Actinomycetota</taxon>
        <taxon>Actinomycetes</taxon>
        <taxon>Micrococcales</taxon>
        <taxon>Microbacteriaceae</taxon>
        <taxon>Leifsonia</taxon>
    </lineage>
</organism>
<feature type="transmembrane region" description="Helical" evidence="1">
    <location>
        <begin position="29"/>
        <end position="48"/>
    </location>
</feature>
<dbReference type="RefSeq" id="WP_179607886.1">
    <property type="nucleotide sequence ID" value="NZ_BAABEH010000001.1"/>
</dbReference>
<evidence type="ECO:0000313" key="2">
    <source>
        <dbReference type="EMBL" id="NYJ25247.1"/>
    </source>
</evidence>
<feature type="transmembrane region" description="Helical" evidence="1">
    <location>
        <begin position="54"/>
        <end position="76"/>
    </location>
</feature>
<dbReference type="Proteomes" id="UP000578352">
    <property type="component" value="Unassembled WGS sequence"/>
</dbReference>
<gene>
    <name evidence="2" type="ORF">HNR13_003534</name>
</gene>
<dbReference type="AlphaFoldDB" id="A0A853CX91"/>